<dbReference type="PANTHER" id="PTHR31645:SF0">
    <property type="entry name" value="OLIGOPEPTIDE TRANSPORTER YGL114W-RELATED"/>
    <property type="match status" value="1"/>
</dbReference>
<dbReference type="PATRIC" id="fig|1232189.3.peg.480"/>
<dbReference type="EMBL" id="AMXI01000175">
    <property type="protein sequence ID" value="EKN43054.1"/>
    <property type="molecule type" value="Genomic_DNA"/>
</dbReference>
<evidence type="ECO:0000256" key="2">
    <source>
        <dbReference type="ARBA" id="ARBA00022448"/>
    </source>
</evidence>
<dbReference type="Proteomes" id="UP000011944">
    <property type="component" value="Unassembled WGS sequence"/>
</dbReference>
<reference evidence="7 8" key="2">
    <citation type="submission" date="2013-03" db="EMBL/GenBank/DDBJ databases">
        <title>Diversity in Clostridium botulinum.</title>
        <authorList>
            <person name="Timme R.E."/>
            <person name="Allard M."/>
            <person name="Luo Y."/>
            <person name="Strain E."/>
            <person name="Gonzalez-Escalona N."/>
            <person name="Brown E."/>
        </authorList>
    </citation>
    <scope>NUCLEOTIDE SEQUENCE [LARGE SCALE GENOMIC DNA]</scope>
    <source>
        <strain evidence="7 8">CFSAN001627</strain>
    </source>
</reference>
<feature type="transmembrane region" description="Helical" evidence="6">
    <location>
        <begin position="83"/>
        <end position="106"/>
    </location>
</feature>
<dbReference type="GO" id="GO:0016020">
    <property type="term" value="C:membrane"/>
    <property type="evidence" value="ECO:0007669"/>
    <property type="project" value="UniProtKB-SubCell"/>
</dbReference>
<dbReference type="AlphaFoldDB" id="M1ZZ33"/>
<gene>
    <name evidence="7" type="ORF">CFSAN001627_03005</name>
</gene>
<dbReference type="InterPro" id="IPR004813">
    <property type="entry name" value="OPT"/>
</dbReference>
<comment type="subcellular location">
    <subcellularLocation>
        <location evidence="1">Membrane</location>
        <topology evidence="1">Multi-pass membrane protein</topology>
    </subcellularLocation>
</comment>
<feature type="transmembrane region" description="Helical" evidence="6">
    <location>
        <begin position="30"/>
        <end position="49"/>
    </location>
</feature>
<evidence type="ECO:0000256" key="4">
    <source>
        <dbReference type="ARBA" id="ARBA00022989"/>
    </source>
</evidence>
<feature type="transmembrane region" description="Helical" evidence="6">
    <location>
        <begin position="184"/>
        <end position="207"/>
    </location>
</feature>
<feature type="non-terminal residue" evidence="7">
    <location>
        <position position="1"/>
    </location>
</feature>
<keyword evidence="5 6" id="KW-0472">Membrane</keyword>
<proteinExistence type="predicted"/>
<organism evidence="7 8">
    <name type="scientific">Clostridium botulinum CFSAN001627</name>
    <dbReference type="NCBI Taxonomy" id="1232189"/>
    <lineage>
        <taxon>Bacteria</taxon>
        <taxon>Bacillati</taxon>
        <taxon>Bacillota</taxon>
        <taxon>Clostridia</taxon>
        <taxon>Eubacteriales</taxon>
        <taxon>Clostridiaceae</taxon>
        <taxon>Clostridium</taxon>
    </lineage>
</organism>
<protein>
    <submittedName>
        <fullName evidence="7">OPT family oligopeptide transporter</fullName>
    </submittedName>
</protein>
<evidence type="ECO:0000256" key="6">
    <source>
        <dbReference type="SAM" id="Phobius"/>
    </source>
</evidence>
<accession>M1ZZ33</accession>
<dbReference type="InterPro" id="IPR045035">
    <property type="entry name" value="YSL-like"/>
</dbReference>
<keyword evidence="4 6" id="KW-1133">Transmembrane helix</keyword>
<dbReference type="PANTHER" id="PTHR31645">
    <property type="entry name" value="OLIGOPEPTIDE TRANSPORTER YGL114W-RELATED"/>
    <property type="match status" value="1"/>
</dbReference>
<evidence type="ECO:0000256" key="5">
    <source>
        <dbReference type="ARBA" id="ARBA00023136"/>
    </source>
</evidence>
<sequence length="226" mass="23466">GVVCVAIAVAGGAAQSLKTTFIIGGTPKKVQIGMFIAIACSSGFAAIVVKMLHSAYGIGSADVSAPQASLMKMLVEGIMSAKLPWTLVLVGAAIAIFCELASIPILPVALGIYLPISLNSAILTGGILRVLVERKFKKDEERKSESVEKGVLLASGLVAGDALIGIVIAVFATLNVNIAFGEKIMPTIANSNIVSFVIFILLGVWIYKFACSKKEVACNKNEGANV</sequence>
<feature type="transmembrane region" description="Helical" evidence="6">
    <location>
        <begin position="112"/>
        <end position="131"/>
    </location>
</feature>
<name>M1ZZ33_CLOBO</name>
<dbReference type="GO" id="GO:0035673">
    <property type="term" value="F:oligopeptide transmembrane transporter activity"/>
    <property type="evidence" value="ECO:0007669"/>
    <property type="project" value="InterPro"/>
</dbReference>
<keyword evidence="3 6" id="KW-0812">Transmembrane</keyword>
<evidence type="ECO:0000256" key="1">
    <source>
        <dbReference type="ARBA" id="ARBA00004141"/>
    </source>
</evidence>
<keyword evidence="2" id="KW-0813">Transport</keyword>
<comment type="caution">
    <text evidence="7">The sequence shown here is derived from an EMBL/GenBank/DDBJ whole genome shotgun (WGS) entry which is preliminary data.</text>
</comment>
<dbReference type="Pfam" id="PF03169">
    <property type="entry name" value="OPT"/>
    <property type="match status" value="1"/>
</dbReference>
<reference evidence="7 8" key="1">
    <citation type="submission" date="2012-10" db="EMBL/GenBank/DDBJ databases">
        <authorList>
            <person name="Strain E.A."/>
            <person name="Brown E."/>
            <person name="Allard M.W."/>
            <person name="Gonzalez-Escalona N."/>
            <person name="Timme R."/>
        </authorList>
    </citation>
    <scope>NUCLEOTIDE SEQUENCE [LARGE SCALE GENOMIC DNA]</scope>
    <source>
        <strain evidence="7 8">CFSAN001627</strain>
    </source>
</reference>
<feature type="transmembrane region" description="Helical" evidence="6">
    <location>
        <begin position="151"/>
        <end position="172"/>
    </location>
</feature>
<evidence type="ECO:0000313" key="7">
    <source>
        <dbReference type="EMBL" id="EKN43054.1"/>
    </source>
</evidence>
<evidence type="ECO:0000313" key="8">
    <source>
        <dbReference type="Proteomes" id="UP000011944"/>
    </source>
</evidence>
<evidence type="ECO:0000256" key="3">
    <source>
        <dbReference type="ARBA" id="ARBA00022692"/>
    </source>
</evidence>